<proteinExistence type="predicted"/>
<dbReference type="Proteomes" id="UP000814128">
    <property type="component" value="Unassembled WGS sequence"/>
</dbReference>
<name>A0ACB8Q6V4_9AGAM</name>
<evidence type="ECO:0000313" key="1">
    <source>
        <dbReference type="EMBL" id="KAI0027382.1"/>
    </source>
</evidence>
<gene>
    <name evidence="1" type="ORF">K488DRAFT_90913</name>
</gene>
<organism evidence="1 2">
    <name type="scientific">Vararia minispora EC-137</name>
    <dbReference type="NCBI Taxonomy" id="1314806"/>
    <lineage>
        <taxon>Eukaryota</taxon>
        <taxon>Fungi</taxon>
        <taxon>Dikarya</taxon>
        <taxon>Basidiomycota</taxon>
        <taxon>Agaricomycotina</taxon>
        <taxon>Agaricomycetes</taxon>
        <taxon>Russulales</taxon>
        <taxon>Lachnocladiaceae</taxon>
        <taxon>Vararia</taxon>
    </lineage>
</organism>
<keyword evidence="2" id="KW-1185">Reference proteome</keyword>
<comment type="caution">
    <text evidence="1">The sequence shown here is derived from an EMBL/GenBank/DDBJ whole genome shotgun (WGS) entry which is preliminary data.</text>
</comment>
<protein>
    <submittedName>
        <fullName evidence="1">Uncharacterized protein</fullName>
    </submittedName>
</protein>
<dbReference type="EMBL" id="MU273915">
    <property type="protein sequence ID" value="KAI0027382.1"/>
    <property type="molecule type" value="Genomic_DNA"/>
</dbReference>
<evidence type="ECO:0000313" key="2">
    <source>
        <dbReference type="Proteomes" id="UP000814128"/>
    </source>
</evidence>
<accession>A0ACB8Q6V4</accession>
<sequence>MYRLLLATAPFVVLASAFSDTYPVVAWSSHKTSVLDGIARAPTALGDLFMHMLSGDDVCSYDAIVLVEQPGLHATDLRTLAPTSPLTTLLTSAPSSAQIPYARRSPSHEGLHDLAQHVAHRCGARLASVVPGQSDLVLESATKHVVNMYLPELEDEVRERKEAVATNAHAFSEELAALTAALPKHLVIITGAPVSSLSRRQSVVTSPSDTPEPLFRQSPVLAAFEQPKGGVLARYQLLTPALITALLIGLFVLLPALVFAISALASIQSPMRVEAPKGYNAQEKKTQ</sequence>
<reference evidence="1" key="2">
    <citation type="journal article" date="2022" name="New Phytol.">
        <title>Evolutionary transition to the ectomycorrhizal habit in the genomes of a hyperdiverse lineage of mushroom-forming fungi.</title>
        <authorList>
            <person name="Looney B."/>
            <person name="Miyauchi S."/>
            <person name="Morin E."/>
            <person name="Drula E."/>
            <person name="Courty P.E."/>
            <person name="Kohler A."/>
            <person name="Kuo A."/>
            <person name="LaButti K."/>
            <person name="Pangilinan J."/>
            <person name="Lipzen A."/>
            <person name="Riley R."/>
            <person name="Andreopoulos W."/>
            <person name="He G."/>
            <person name="Johnson J."/>
            <person name="Nolan M."/>
            <person name="Tritt A."/>
            <person name="Barry K.W."/>
            <person name="Grigoriev I.V."/>
            <person name="Nagy L.G."/>
            <person name="Hibbett D."/>
            <person name="Henrissat B."/>
            <person name="Matheny P.B."/>
            <person name="Labbe J."/>
            <person name="Martin F.M."/>
        </authorList>
    </citation>
    <scope>NUCLEOTIDE SEQUENCE</scope>
    <source>
        <strain evidence="1">EC-137</strain>
    </source>
</reference>
<reference evidence="1" key="1">
    <citation type="submission" date="2021-02" db="EMBL/GenBank/DDBJ databases">
        <authorList>
            <consortium name="DOE Joint Genome Institute"/>
            <person name="Ahrendt S."/>
            <person name="Looney B.P."/>
            <person name="Miyauchi S."/>
            <person name="Morin E."/>
            <person name="Drula E."/>
            <person name="Courty P.E."/>
            <person name="Chicoki N."/>
            <person name="Fauchery L."/>
            <person name="Kohler A."/>
            <person name="Kuo A."/>
            <person name="Labutti K."/>
            <person name="Pangilinan J."/>
            <person name="Lipzen A."/>
            <person name="Riley R."/>
            <person name="Andreopoulos W."/>
            <person name="He G."/>
            <person name="Johnson J."/>
            <person name="Barry K.W."/>
            <person name="Grigoriev I.V."/>
            <person name="Nagy L."/>
            <person name="Hibbett D."/>
            <person name="Henrissat B."/>
            <person name="Matheny P.B."/>
            <person name="Labbe J."/>
            <person name="Martin F."/>
        </authorList>
    </citation>
    <scope>NUCLEOTIDE SEQUENCE</scope>
    <source>
        <strain evidence="1">EC-137</strain>
    </source>
</reference>